<keyword evidence="5" id="KW-1185">Reference proteome</keyword>
<keyword evidence="1" id="KW-0812">Transmembrane</keyword>
<dbReference type="OrthoDB" id="2666941at2"/>
<reference evidence="2 5" key="2">
    <citation type="submission" date="2022-05" db="EMBL/GenBank/DDBJ databases">
        <title>Genome Sequencing of Bee-Associated Microbes.</title>
        <authorList>
            <person name="Dunlap C."/>
        </authorList>
    </citation>
    <scope>NUCLEOTIDE SEQUENCE [LARGE SCALE GENOMIC DNA]</scope>
    <source>
        <strain evidence="2 5">NRRL B-23120</strain>
    </source>
</reference>
<dbReference type="Proteomes" id="UP000288943">
    <property type="component" value="Chromosome"/>
</dbReference>
<dbReference type="EMBL" id="CP026520">
    <property type="protein sequence ID" value="QAV18812.1"/>
    <property type="molecule type" value="Genomic_DNA"/>
</dbReference>
<evidence type="ECO:0000313" key="3">
    <source>
        <dbReference type="EMBL" id="QAV18812.1"/>
    </source>
</evidence>
<keyword evidence="1" id="KW-0472">Membrane</keyword>
<feature type="transmembrane region" description="Helical" evidence="1">
    <location>
        <begin position="96"/>
        <end position="121"/>
    </location>
</feature>
<sequence length="183" mass="20188">MALIWILMIMACLLAVTVSIGLIISKSNKSKGILGQFQSKHVCGIPNLDSGVGADIKIYSDKLTINDTQIIPIDRYVQARCLLARELKLSEKQKSVILRAVTGGMLLGPIGAIVGGMSGLANQSKQDEILQPYIQVVYFDKNNEKKEALFLTGYSYDFTKGIVRLFNESAGRETNVEELQYEI</sequence>
<dbReference type="EMBL" id="JAMDMJ010000033">
    <property type="protein sequence ID" value="MCY9598559.1"/>
    <property type="molecule type" value="Genomic_DNA"/>
</dbReference>
<accession>A0A410WX03</accession>
<feature type="transmembrane region" description="Helical" evidence="1">
    <location>
        <begin position="6"/>
        <end position="24"/>
    </location>
</feature>
<dbReference type="Proteomes" id="UP001527202">
    <property type="component" value="Unassembled WGS sequence"/>
</dbReference>
<gene>
    <name evidence="2" type="ORF">M5X16_22670</name>
    <name evidence="3" type="ORF">PC41400_14440</name>
</gene>
<evidence type="ECO:0000313" key="2">
    <source>
        <dbReference type="EMBL" id="MCY9598559.1"/>
    </source>
</evidence>
<dbReference type="AlphaFoldDB" id="A0A410WX03"/>
<name>A0A410WX03_9BACL</name>
<protein>
    <submittedName>
        <fullName evidence="3">Uncharacterized protein</fullName>
    </submittedName>
</protein>
<evidence type="ECO:0000313" key="5">
    <source>
        <dbReference type="Proteomes" id="UP001527202"/>
    </source>
</evidence>
<reference evidence="3 4" key="1">
    <citation type="submission" date="2018-01" db="EMBL/GenBank/DDBJ databases">
        <title>The whole genome sequencing and assembly of Paenibacillus chitinolyticus KCCM 41400 strain.</title>
        <authorList>
            <person name="Kim J.-Y."/>
            <person name="Park M.-K."/>
            <person name="Lee Y.-J."/>
            <person name="Yi H."/>
            <person name="Bahn Y.-S."/>
            <person name="Kim J.F."/>
            <person name="Lee D.-W."/>
        </authorList>
    </citation>
    <scope>NUCLEOTIDE SEQUENCE [LARGE SCALE GENOMIC DNA]</scope>
    <source>
        <strain evidence="3 4">KCCM 41400</strain>
    </source>
</reference>
<evidence type="ECO:0000256" key="1">
    <source>
        <dbReference type="SAM" id="Phobius"/>
    </source>
</evidence>
<dbReference type="RefSeq" id="WP_053228663.1">
    <property type="nucleotide sequence ID" value="NZ_CP026520.1"/>
</dbReference>
<organism evidence="3 4">
    <name type="scientific">Paenibacillus chitinolyticus</name>
    <dbReference type="NCBI Taxonomy" id="79263"/>
    <lineage>
        <taxon>Bacteria</taxon>
        <taxon>Bacillati</taxon>
        <taxon>Bacillota</taxon>
        <taxon>Bacilli</taxon>
        <taxon>Bacillales</taxon>
        <taxon>Paenibacillaceae</taxon>
        <taxon>Paenibacillus</taxon>
    </lineage>
</organism>
<dbReference type="KEGG" id="pchi:PC41400_14440"/>
<keyword evidence="1" id="KW-1133">Transmembrane helix</keyword>
<proteinExistence type="predicted"/>
<evidence type="ECO:0000313" key="4">
    <source>
        <dbReference type="Proteomes" id="UP000288943"/>
    </source>
</evidence>
<dbReference type="GeneID" id="95376011"/>